<evidence type="ECO:0000313" key="1">
    <source>
        <dbReference type="EMBL" id="DAE07077.1"/>
    </source>
</evidence>
<name>A0A8S5PKH7_9CAUD</name>
<dbReference type="EMBL" id="BK015445">
    <property type="protein sequence ID" value="DAE07077.1"/>
    <property type="molecule type" value="Genomic_DNA"/>
</dbReference>
<protein>
    <recommendedName>
        <fullName evidence="2">Tail protein</fullName>
    </recommendedName>
</protein>
<sequence length="151" mass="16983">MENMKLALMKRIREKVPQIVTIDEDYGQLEVEEDQYPVVFPAVLINADGTEWKTLNAGQPAIQRGDASFTIKLAIDCYDDTHIGSTTEDRILERDALNEEVFNAIQGFRIKSASSAISRVREREYSIGGGLKVYETTFSYGSKWAAANSRQ</sequence>
<proteinExistence type="predicted"/>
<reference evidence="1" key="1">
    <citation type="journal article" date="2021" name="Proc. Natl. Acad. Sci. U.S.A.">
        <title>A Catalog of Tens of Thousands of Viruses from Human Metagenomes Reveals Hidden Associations with Chronic Diseases.</title>
        <authorList>
            <person name="Tisza M.J."/>
            <person name="Buck C.B."/>
        </authorList>
    </citation>
    <scope>NUCLEOTIDE SEQUENCE</scope>
    <source>
        <strain evidence="1">CtcUB23</strain>
    </source>
</reference>
<organism evidence="1">
    <name type="scientific">Siphoviridae sp. ctcUB23</name>
    <dbReference type="NCBI Taxonomy" id="2825573"/>
    <lineage>
        <taxon>Viruses</taxon>
        <taxon>Duplodnaviria</taxon>
        <taxon>Heunggongvirae</taxon>
        <taxon>Uroviricota</taxon>
        <taxon>Caudoviricetes</taxon>
    </lineage>
</organism>
<evidence type="ECO:0008006" key="2">
    <source>
        <dbReference type="Google" id="ProtNLM"/>
    </source>
</evidence>
<accession>A0A8S5PKH7</accession>